<evidence type="ECO:0008006" key="5">
    <source>
        <dbReference type="Google" id="ProtNLM"/>
    </source>
</evidence>
<dbReference type="PANTHER" id="PTHR13366:SF0">
    <property type="entry name" value="HEAT REPEAT-CONTAINING PROTEIN 6"/>
    <property type="match status" value="1"/>
</dbReference>
<dbReference type="GeneID" id="111308436"/>
<dbReference type="KEGG" id="dzi:111308436"/>
<evidence type="ECO:0000256" key="1">
    <source>
        <dbReference type="SAM" id="SignalP"/>
    </source>
</evidence>
<dbReference type="RefSeq" id="XP_022762504.1">
    <property type="nucleotide sequence ID" value="XM_022906769.1"/>
</dbReference>
<dbReference type="AlphaFoldDB" id="A0A6P6AC90"/>
<accession>A0A6P6AC90</accession>
<reference evidence="3 4" key="1">
    <citation type="submission" date="2025-04" db="UniProtKB">
        <authorList>
            <consortium name="RefSeq"/>
        </authorList>
    </citation>
    <scope>IDENTIFICATION</scope>
    <source>
        <tissue evidence="3 4">Fruit stalk</tissue>
    </source>
</reference>
<dbReference type="InterPro" id="IPR052107">
    <property type="entry name" value="HEAT6"/>
</dbReference>
<dbReference type="Proteomes" id="UP000515121">
    <property type="component" value="Unplaced"/>
</dbReference>
<dbReference type="RefSeq" id="XP_022762497.1">
    <property type="nucleotide sequence ID" value="XM_022906762.1"/>
</dbReference>
<name>A0A6P6AC90_DURZI</name>
<feature type="chain" id="PRO_5044649157" description="Importin-5-like" evidence="1">
    <location>
        <begin position="21"/>
        <end position="214"/>
    </location>
</feature>
<proteinExistence type="predicted"/>
<sequence>MDWAPSIFGILLLLLRDSSNFKIRIQAAAALAVPASALDYGKSFPDIVQGLEHVVENLGSDLISEPSNFKYRIALEKQLTSTLLHILSLSSATDHQPLKDFLVKKASFLEDWFKMPYSSLGEASAQTGIESDSVGNQKKEVISKAIQSLIEVYEGKNQNTISQKFKKLPDGFIISHLRLAWLADHFCFLILGNFVFEHLGVYFYSFTQRTAICP</sequence>
<evidence type="ECO:0000313" key="4">
    <source>
        <dbReference type="RefSeq" id="XP_022762504.1"/>
    </source>
</evidence>
<evidence type="ECO:0000313" key="3">
    <source>
        <dbReference type="RefSeq" id="XP_022762497.1"/>
    </source>
</evidence>
<gene>
    <name evidence="3 4" type="primary">LOC111308436</name>
</gene>
<keyword evidence="2" id="KW-1185">Reference proteome</keyword>
<feature type="signal peptide" evidence="1">
    <location>
        <begin position="1"/>
        <end position="20"/>
    </location>
</feature>
<dbReference type="PANTHER" id="PTHR13366">
    <property type="entry name" value="MALARIA ANTIGEN-RELATED"/>
    <property type="match status" value="1"/>
</dbReference>
<organism evidence="2 4">
    <name type="scientific">Durio zibethinus</name>
    <name type="common">Durian</name>
    <dbReference type="NCBI Taxonomy" id="66656"/>
    <lineage>
        <taxon>Eukaryota</taxon>
        <taxon>Viridiplantae</taxon>
        <taxon>Streptophyta</taxon>
        <taxon>Embryophyta</taxon>
        <taxon>Tracheophyta</taxon>
        <taxon>Spermatophyta</taxon>
        <taxon>Magnoliopsida</taxon>
        <taxon>eudicotyledons</taxon>
        <taxon>Gunneridae</taxon>
        <taxon>Pentapetalae</taxon>
        <taxon>rosids</taxon>
        <taxon>malvids</taxon>
        <taxon>Malvales</taxon>
        <taxon>Malvaceae</taxon>
        <taxon>Helicteroideae</taxon>
        <taxon>Durio</taxon>
    </lineage>
</organism>
<protein>
    <recommendedName>
        <fullName evidence="5">Importin-5-like</fullName>
    </recommendedName>
</protein>
<evidence type="ECO:0000313" key="2">
    <source>
        <dbReference type="Proteomes" id="UP000515121"/>
    </source>
</evidence>
<keyword evidence="1" id="KW-0732">Signal</keyword>
<dbReference type="OrthoDB" id="1729744at2759"/>